<dbReference type="Proteomes" id="UP000608662">
    <property type="component" value="Unassembled WGS sequence"/>
</dbReference>
<organism evidence="3 4">
    <name type="scientific">Halomicrobium mukohataei</name>
    <dbReference type="NCBI Taxonomy" id="57705"/>
    <lineage>
        <taxon>Archaea</taxon>
        <taxon>Methanobacteriati</taxon>
        <taxon>Methanobacteriota</taxon>
        <taxon>Stenosarchaea group</taxon>
        <taxon>Halobacteria</taxon>
        <taxon>Halobacteriales</taxon>
        <taxon>Haloarculaceae</taxon>
        <taxon>Halomicrobium</taxon>
    </lineage>
</organism>
<evidence type="ECO:0000256" key="1">
    <source>
        <dbReference type="SAM" id="MobiDB-lite"/>
    </source>
</evidence>
<feature type="transmembrane region" description="Helical" evidence="2">
    <location>
        <begin position="29"/>
        <end position="47"/>
    </location>
</feature>
<keyword evidence="2" id="KW-1133">Transmembrane helix</keyword>
<evidence type="ECO:0000313" key="3">
    <source>
        <dbReference type="EMBL" id="NLV11418.1"/>
    </source>
</evidence>
<evidence type="ECO:0000256" key="2">
    <source>
        <dbReference type="SAM" id="Phobius"/>
    </source>
</evidence>
<sequence length="94" mass="10034">MHTPQPNGEGGPEARETTASGASSPGEHAACGLVALLVVGVVTLYLYPALVVATRPLLLLSSTVIVVALLWVWLSVWLSIEIVLEWQTTRARTQ</sequence>
<dbReference type="OrthoDB" id="380399at2157"/>
<dbReference type="RefSeq" id="WP_170095098.1">
    <property type="nucleotide sequence ID" value="NZ_WOYG01000001.1"/>
</dbReference>
<comment type="caution">
    <text evidence="3">The sequence shown here is derived from an EMBL/GenBank/DDBJ whole genome shotgun (WGS) entry which is preliminary data.</text>
</comment>
<keyword evidence="2" id="KW-0812">Transmembrane</keyword>
<keyword evidence="2" id="KW-0472">Membrane</keyword>
<proteinExistence type="predicted"/>
<feature type="transmembrane region" description="Helical" evidence="2">
    <location>
        <begin position="59"/>
        <end position="84"/>
    </location>
</feature>
<name>A0A847UJW7_9EURY</name>
<accession>A0A847UJW7</accession>
<reference evidence="3" key="1">
    <citation type="submission" date="2019-12" db="EMBL/GenBank/DDBJ databases">
        <title>Whole-genome sequence of Halomicrobium mukohataei pws1.</title>
        <authorList>
            <person name="Verma D.K."/>
            <person name="Gopal K."/>
            <person name="Prasad E.S."/>
        </authorList>
    </citation>
    <scope>NUCLEOTIDE SEQUENCE</scope>
    <source>
        <strain evidence="3">Pws1</strain>
    </source>
</reference>
<evidence type="ECO:0000313" key="4">
    <source>
        <dbReference type="Proteomes" id="UP000608662"/>
    </source>
</evidence>
<dbReference type="EMBL" id="WOYG01000001">
    <property type="protein sequence ID" value="NLV11418.1"/>
    <property type="molecule type" value="Genomic_DNA"/>
</dbReference>
<dbReference type="AlphaFoldDB" id="A0A847UJW7"/>
<protein>
    <submittedName>
        <fullName evidence="3">Uncharacterized protein</fullName>
    </submittedName>
</protein>
<gene>
    <name evidence="3" type="ORF">GOC74_15935</name>
</gene>
<feature type="region of interest" description="Disordered" evidence="1">
    <location>
        <begin position="1"/>
        <end position="26"/>
    </location>
</feature>